<dbReference type="Proteomes" id="UP001243330">
    <property type="component" value="Unassembled WGS sequence"/>
</dbReference>
<name>A0AAD9A5V6_9PEZI</name>
<feature type="region of interest" description="Disordered" evidence="1">
    <location>
        <begin position="1"/>
        <end position="30"/>
    </location>
</feature>
<sequence>MAVVDEEANMSKTSTRSVAQGNSDAPPQNALMATISRTRSRTNTILEKVSLRERIHHFTFAWYTLT</sequence>
<reference evidence="2" key="1">
    <citation type="submission" date="2023-01" db="EMBL/GenBank/DDBJ databases">
        <title>Colletotrichum chrysophilum M932 genome sequence.</title>
        <authorList>
            <person name="Baroncelli R."/>
        </authorList>
    </citation>
    <scope>NUCLEOTIDE SEQUENCE</scope>
    <source>
        <strain evidence="2">M932</strain>
    </source>
</reference>
<comment type="caution">
    <text evidence="2">The sequence shown here is derived from an EMBL/GenBank/DDBJ whole genome shotgun (WGS) entry which is preliminary data.</text>
</comment>
<protein>
    <submittedName>
        <fullName evidence="2">C4-dicarboxylate transporter malic acid transporter</fullName>
    </submittedName>
</protein>
<dbReference type="AlphaFoldDB" id="A0AAD9A5V6"/>
<proteinExistence type="predicted"/>
<accession>A0AAD9A5V6</accession>
<evidence type="ECO:0000256" key="1">
    <source>
        <dbReference type="SAM" id="MobiDB-lite"/>
    </source>
</evidence>
<evidence type="ECO:0000313" key="2">
    <source>
        <dbReference type="EMBL" id="KAK1842076.1"/>
    </source>
</evidence>
<evidence type="ECO:0000313" key="3">
    <source>
        <dbReference type="Proteomes" id="UP001243330"/>
    </source>
</evidence>
<dbReference type="EMBL" id="JAQOWY010000436">
    <property type="protein sequence ID" value="KAK1842076.1"/>
    <property type="molecule type" value="Genomic_DNA"/>
</dbReference>
<keyword evidence="3" id="KW-1185">Reference proteome</keyword>
<gene>
    <name evidence="2" type="ORF">CCHR01_15282</name>
</gene>
<feature type="compositionally biased region" description="Polar residues" evidence="1">
    <location>
        <begin position="10"/>
        <end position="26"/>
    </location>
</feature>
<organism evidence="2 3">
    <name type="scientific">Colletotrichum chrysophilum</name>
    <dbReference type="NCBI Taxonomy" id="1836956"/>
    <lineage>
        <taxon>Eukaryota</taxon>
        <taxon>Fungi</taxon>
        <taxon>Dikarya</taxon>
        <taxon>Ascomycota</taxon>
        <taxon>Pezizomycotina</taxon>
        <taxon>Sordariomycetes</taxon>
        <taxon>Hypocreomycetidae</taxon>
        <taxon>Glomerellales</taxon>
        <taxon>Glomerellaceae</taxon>
        <taxon>Colletotrichum</taxon>
        <taxon>Colletotrichum gloeosporioides species complex</taxon>
    </lineage>
</organism>